<dbReference type="AlphaFoldDB" id="A0A6H1UEB2"/>
<feature type="domain" description="AB hydrolase-1" evidence="1">
    <location>
        <begin position="34"/>
        <end position="275"/>
    </location>
</feature>
<dbReference type="EMBL" id="CP051180">
    <property type="protein sequence ID" value="QIZ76969.1"/>
    <property type="molecule type" value="Genomic_DNA"/>
</dbReference>
<dbReference type="SUPFAM" id="SSF53474">
    <property type="entry name" value="alpha/beta-Hydrolases"/>
    <property type="match status" value="1"/>
</dbReference>
<evidence type="ECO:0000313" key="3">
    <source>
        <dbReference type="Proteomes" id="UP000501602"/>
    </source>
</evidence>
<dbReference type="GO" id="GO:0016020">
    <property type="term" value="C:membrane"/>
    <property type="evidence" value="ECO:0007669"/>
    <property type="project" value="TreeGrafter"/>
</dbReference>
<keyword evidence="2" id="KW-0378">Hydrolase</keyword>
<dbReference type="PRINTS" id="PR00412">
    <property type="entry name" value="EPOXHYDRLASE"/>
</dbReference>
<dbReference type="InterPro" id="IPR050266">
    <property type="entry name" value="AB_hydrolase_sf"/>
</dbReference>
<dbReference type="RefSeq" id="WP_168660230.1">
    <property type="nucleotide sequence ID" value="NZ_CP051180.1"/>
</dbReference>
<name>A0A6H1UEB2_9GAMM</name>
<dbReference type="PANTHER" id="PTHR43798:SF33">
    <property type="entry name" value="HYDROLASE, PUTATIVE (AFU_ORTHOLOGUE AFUA_2G14860)-RELATED"/>
    <property type="match status" value="1"/>
</dbReference>
<protein>
    <submittedName>
        <fullName evidence="2">Alpha/beta hydrolase</fullName>
    </submittedName>
</protein>
<evidence type="ECO:0000259" key="1">
    <source>
        <dbReference type="Pfam" id="PF00561"/>
    </source>
</evidence>
<evidence type="ECO:0000313" key="2">
    <source>
        <dbReference type="EMBL" id="QIZ76969.1"/>
    </source>
</evidence>
<keyword evidence="3" id="KW-1185">Reference proteome</keyword>
<organism evidence="2 3">
    <name type="scientific">Ferrimonas lipolytica</name>
    <dbReference type="NCBI Taxonomy" id="2724191"/>
    <lineage>
        <taxon>Bacteria</taxon>
        <taxon>Pseudomonadati</taxon>
        <taxon>Pseudomonadota</taxon>
        <taxon>Gammaproteobacteria</taxon>
        <taxon>Alteromonadales</taxon>
        <taxon>Ferrimonadaceae</taxon>
        <taxon>Ferrimonas</taxon>
    </lineage>
</organism>
<proteinExistence type="predicted"/>
<gene>
    <name evidence="2" type="ORF">HER31_08810</name>
</gene>
<dbReference type="GO" id="GO:0047372">
    <property type="term" value="F:monoacylglycerol lipase activity"/>
    <property type="evidence" value="ECO:0007669"/>
    <property type="project" value="TreeGrafter"/>
</dbReference>
<dbReference type="InterPro" id="IPR000639">
    <property type="entry name" value="Epox_hydrolase-like"/>
</dbReference>
<dbReference type="InterPro" id="IPR029058">
    <property type="entry name" value="AB_hydrolase_fold"/>
</dbReference>
<sequence>MAGLIPELQAWQQQGQYFSWRNHQIFFGEQGQGPALVLIHGFPSASWDWQYLLPMLSQHYRVIYLDMLGFGFSDKPLQPYLIAHQADVIEALCQHLNVEQMHILAHDYGDTVAQELLARQLNKQHTISCLSCALLNGGLFPESHRPLLVQKLLGSSLGPIFGRFFRQQTLTKNLTRIWGDKQPTPLELLGIWQLLRFNNGERALPYIIRYMEERKQHRERWLFAIAETTIPFVLIDGVDDPISGQSLVNRFKTLIPEKTVCELQGVGHYPQLEAPQQVLTHLLPFLQHAQSYIEQADCNYTTGLDKQKAV</sequence>
<reference evidence="2 3" key="1">
    <citation type="submission" date="2020-04" db="EMBL/GenBank/DDBJ databases">
        <title>Ferrimonas sp. S7 isolated from sea water.</title>
        <authorList>
            <person name="Bae S.S."/>
            <person name="Baek K."/>
        </authorList>
    </citation>
    <scope>NUCLEOTIDE SEQUENCE [LARGE SCALE GENOMIC DNA]</scope>
    <source>
        <strain evidence="2 3">S7</strain>
    </source>
</reference>
<dbReference type="InterPro" id="IPR000073">
    <property type="entry name" value="AB_hydrolase_1"/>
</dbReference>
<dbReference type="Pfam" id="PF00561">
    <property type="entry name" value="Abhydrolase_1"/>
    <property type="match status" value="1"/>
</dbReference>
<dbReference type="Gene3D" id="3.40.50.1820">
    <property type="entry name" value="alpha/beta hydrolase"/>
    <property type="match status" value="1"/>
</dbReference>
<dbReference type="GO" id="GO:0046464">
    <property type="term" value="P:acylglycerol catabolic process"/>
    <property type="evidence" value="ECO:0007669"/>
    <property type="project" value="TreeGrafter"/>
</dbReference>
<dbReference type="PANTHER" id="PTHR43798">
    <property type="entry name" value="MONOACYLGLYCEROL LIPASE"/>
    <property type="match status" value="1"/>
</dbReference>
<dbReference type="Proteomes" id="UP000501602">
    <property type="component" value="Chromosome"/>
</dbReference>
<accession>A0A6H1UEB2</accession>
<dbReference type="KEGG" id="fes:HER31_08810"/>